<dbReference type="STRING" id="1441095.AM592_01725"/>
<dbReference type="RefSeq" id="WP_053602173.1">
    <property type="nucleotide sequence ID" value="NZ_CP012600.1"/>
</dbReference>
<dbReference type="Proteomes" id="UP000067625">
    <property type="component" value="Chromosome"/>
</dbReference>
<reference evidence="3 4" key="2">
    <citation type="journal article" date="2016" name="Int. J. Syst. Evol. Microbiol.">
        <title>Bacillus gobiensis sp. nov., isolated from a soil sample.</title>
        <authorList>
            <person name="Liu B."/>
            <person name="Liu G.H."/>
            <person name="Cetin S."/>
            <person name="Schumann P."/>
            <person name="Pan Z.Z."/>
            <person name="Chen Q.Q."/>
        </authorList>
    </citation>
    <scope>NUCLEOTIDE SEQUENCE [LARGE SCALE GENOMIC DNA]</scope>
    <source>
        <strain evidence="3 4">FJAT-4402</strain>
    </source>
</reference>
<evidence type="ECO:0000256" key="1">
    <source>
        <dbReference type="ARBA" id="ARBA00004328"/>
    </source>
</evidence>
<dbReference type="OrthoDB" id="2917638at2"/>
<keyword evidence="2" id="KW-0945">Host-virus interaction</keyword>
<proteinExistence type="predicted"/>
<dbReference type="InterPro" id="IPR022741">
    <property type="entry name" value="Phage_B103_Gp8"/>
</dbReference>
<dbReference type="PATRIC" id="fig|1441095.3.peg.363"/>
<dbReference type="EMBL" id="CP012600">
    <property type="protein sequence ID" value="ALC80443.1"/>
    <property type="molecule type" value="Genomic_DNA"/>
</dbReference>
<evidence type="ECO:0000313" key="4">
    <source>
        <dbReference type="Proteomes" id="UP000067625"/>
    </source>
</evidence>
<gene>
    <name evidence="3" type="ORF">AM592_01725</name>
</gene>
<dbReference type="AlphaFoldDB" id="A0A0M4FRN2"/>
<organism evidence="3 4">
    <name type="scientific">Bacillus gobiensis</name>
    <dbReference type="NCBI Taxonomy" id="1441095"/>
    <lineage>
        <taxon>Bacteria</taxon>
        <taxon>Bacillati</taxon>
        <taxon>Bacillota</taxon>
        <taxon>Bacilli</taxon>
        <taxon>Bacillales</taxon>
        <taxon>Bacillaceae</taxon>
        <taxon>Bacillus</taxon>
    </lineage>
</organism>
<sequence>MSDRSTKNYRKPDKWVVEGELSINGSGKITKDGQEIKLGGAVSWEDVQGKPSAFTPSSHTHNISDITSLQTTLNGKLSASKAATQADSTATDAAGLKNDFNNLLAKLKAAGIMN</sequence>
<keyword evidence="4" id="KW-1185">Reference proteome</keyword>
<name>A0A0M4FRN2_9BACI</name>
<reference evidence="4" key="1">
    <citation type="submission" date="2015-08" db="EMBL/GenBank/DDBJ databases">
        <title>Genome sequencing project for genomic taxonomy and phylogenomics of Bacillus-like bacteria.</title>
        <authorList>
            <person name="Liu B."/>
            <person name="Wang J."/>
            <person name="Zhu Y."/>
            <person name="Liu G."/>
            <person name="Chen Q."/>
            <person name="Chen Z."/>
            <person name="Lan J."/>
            <person name="Che J."/>
            <person name="Ge C."/>
            <person name="Shi H."/>
            <person name="Pan Z."/>
            <person name="Liu X."/>
        </authorList>
    </citation>
    <scope>NUCLEOTIDE SEQUENCE [LARGE SCALE GENOMIC DNA]</scope>
    <source>
        <strain evidence="4">FJAT-4402</strain>
    </source>
</reference>
<protein>
    <recommendedName>
        <fullName evidence="5">Head fiber protein</fullName>
    </recommendedName>
</protein>
<evidence type="ECO:0008006" key="5">
    <source>
        <dbReference type="Google" id="ProtNLM"/>
    </source>
</evidence>
<comment type="subcellular location">
    <subcellularLocation>
        <location evidence="1">Virion</location>
    </subcellularLocation>
</comment>
<evidence type="ECO:0000313" key="3">
    <source>
        <dbReference type="EMBL" id="ALC80443.1"/>
    </source>
</evidence>
<dbReference type="Gene3D" id="6.10.140.1630">
    <property type="match status" value="1"/>
</dbReference>
<accession>A0A0M4FRN2</accession>
<evidence type="ECO:0000256" key="2">
    <source>
        <dbReference type="ARBA" id="ARBA00022581"/>
    </source>
</evidence>
<dbReference type="Pfam" id="PF11133">
    <property type="entry name" value="Phage_head_fibr"/>
    <property type="match status" value="1"/>
</dbReference>